<dbReference type="AlphaFoldDB" id="D4F4V6"/>
<sequence>MFSRQRVCYNKRRCVRSLTQALPCGDNDVAQMIKNNPGIE</sequence>
<organism evidence="1 2">
    <name type="scientific">Edwardsiella tarda ATCC 23685</name>
    <dbReference type="NCBI Taxonomy" id="500638"/>
    <lineage>
        <taxon>Bacteria</taxon>
        <taxon>Pseudomonadati</taxon>
        <taxon>Pseudomonadota</taxon>
        <taxon>Gammaproteobacteria</taxon>
        <taxon>Enterobacterales</taxon>
        <taxon>Hafniaceae</taxon>
        <taxon>Edwardsiella</taxon>
    </lineage>
</organism>
<dbReference type="Proteomes" id="UP000003692">
    <property type="component" value="Unassembled WGS sequence"/>
</dbReference>
<name>D4F4V6_EDWTA</name>
<gene>
    <name evidence="1" type="ORF">EDWATA_01783</name>
</gene>
<comment type="caution">
    <text evidence="1">The sequence shown here is derived from an EMBL/GenBank/DDBJ whole genome shotgun (WGS) entry which is preliminary data.</text>
</comment>
<dbReference type="EMBL" id="ADGK01000112">
    <property type="protein sequence ID" value="EFE23195.1"/>
    <property type="molecule type" value="Genomic_DNA"/>
</dbReference>
<proteinExistence type="predicted"/>
<reference evidence="1 2" key="1">
    <citation type="submission" date="2010-02" db="EMBL/GenBank/DDBJ databases">
        <authorList>
            <person name="Weinstock G."/>
            <person name="Sodergren E."/>
            <person name="Clifton S."/>
            <person name="Fulton L."/>
            <person name="Fulton B."/>
            <person name="Courtney L."/>
            <person name="Fronick C."/>
            <person name="Harrison M."/>
            <person name="Strong C."/>
            <person name="Farmer C."/>
            <person name="Delahaunty K."/>
            <person name="Markovic C."/>
            <person name="Hall O."/>
            <person name="Minx P."/>
            <person name="Tomlinson C."/>
            <person name="Mitreva M."/>
            <person name="Nelson J."/>
            <person name="Hou S."/>
            <person name="Wollam A."/>
            <person name="Pepin K.H."/>
            <person name="Johnson M."/>
            <person name="Bhonagiri V."/>
            <person name="Zhang X."/>
            <person name="Suruliraj S."/>
            <person name="Warren W."/>
            <person name="Chinwalla A."/>
            <person name="Mardis E.R."/>
            <person name="Wilson R.K."/>
        </authorList>
    </citation>
    <scope>NUCLEOTIDE SEQUENCE [LARGE SCALE GENOMIC DNA]</scope>
    <source>
        <strain evidence="1 2">ATCC 23685</strain>
    </source>
</reference>
<evidence type="ECO:0000313" key="2">
    <source>
        <dbReference type="Proteomes" id="UP000003692"/>
    </source>
</evidence>
<accession>D4F4V6</accession>
<protein>
    <submittedName>
        <fullName evidence="1">Uncharacterized protein</fullName>
    </submittedName>
</protein>
<evidence type="ECO:0000313" key="1">
    <source>
        <dbReference type="EMBL" id="EFE23195.1"/>
    </source>
</evidence>
<dbReference type="HOGENOM" id="CLU_3288748_0_0_6"/>